<evidence type="ECO:0000256" key="1">
    <source>
        <dbReference type="SAM" id="MobiDB-lite"/>
    </source>
</evidence>
<name>A0ABN9FY03_9NEOB</name>
<accession>A0ABN9FY03</accession>
<evidence type="ECO:0000313" key="3">
    <source>
        <dbReference type="Proteomes" id="UP001162483"/>
    </source>
</evidence>
<evidence type="ECO:0000313" key="2">
    <source>
        <dbReference type="EMBL" id="CAI9601990.1"/>
    </source>
</evidence>
<feature type="compositionally biased region" description="Basic residues" evidence="1">
    <location>
        <begin position="16"/>
        <end position="30"/>
    </location>
</feature>
<sequence>WTGSGSGYLSNSGTRSHFRSNRLGDRKRKVSSLPVVFWDTRQVPEDYRTIYEVQRYSRMRRGYPAVKPQAITARCPH</sequence>
<proteinExistence type="predicted"/>
<comment type="caution">
    <text evidence="2">The sequence shown here is derived from an EMBL/GenBank/DDBJ whole genome shotgun (WGS) entry which is preliminary data.</text>
</comment>
<dbReference type="Proteomes" id="UP001162483">
    <property type="component" value="Unassembled WGS sequence"/>
</dbReference>
<reference evidence="2" key="1">
    <citation type="submission" date="2023-05" db="EMBL/GenBank/DDBJ databases">
        <authorList>
            <person name="Stuckert A."/>
        </authorList>
    </citation>
    <scope>NUCLEOTIDE SEQUENCE</scope>
</reference>
<feature type="non-terminal residue" evidence="2">
    <location>
        <position position="1"/>
    </location>
</feature>
<dbReference type="EMBL" id="CATNWA010017637">
    <property type="protein sequence ID" value="CAI9601990.1"/>
    <property type="molecule type" value="Genomic_DNA"/>
</dbReference>
<organism evidence="2 3">
    <name type="scientific">Staurois parvus</name>
    <dbReference type="NCBI Taxonomy" id="386267"/>
    <lineage>
        <taxon>Eukaryota</taxon>
        <taxon>Metazoa</taxon>
        <taxon>Chordata</taxon>
        <taxon>Craniata</taxon>
        <taxon>Vertebrata</taxon>
        <taxon>Euteleostomi</taxon>
        <taxon>Amphibia</taxon>
        <taxon>Batrachia</taxon>
        <taxon>Anura</taxon>
        <taxon>Neobatrachia</taxon>
        <taxon>Ranoidea</taxon>
        <taxon>Ranidae</taxon>
        <taxon>Staurois</taxon>
    </lineage>
</organism>
<protein>
    <submittedName>
        <fullName evidence="2">Uncharacterized protein</fullName>
    </submittedName>
</protein>
<gene>
    <name evidence="2" type="ORF">SPARVUS_LOCUS13059909</name>
</gene>
<keyword evidence="3" id="KW-1185">Reference proteome</keyword>
<feature type="region of interest" description="Disordered" evidence="1">
    <location>
        <begin position="1"/>
        <end position="30"/>
    </location>
</feature>